<protein>
    <submittedName>
        <fullName evidence="1">Uncharacterized protein</fullName>
    </submittedName>
</protein>
<dbReference type="RefSeq" id="WP_359784340.1">
    <property type="nucleotide sequence ID" value="NZ_JBEYBN010000001.1"/>
</dbReference>
<evidence type="ECO:0000313" key="1">
    <source>
        <dbReference type="EMBL" id="MEU2264973.1"/>
    </source>
</evidence>
<dbReference type="Proteomes" id="UP001550603">
    <property type="component" value="Unassembled WGS sequence"/>
</dbReference>
<keyword evidence="2" id="KW-1185">Reference proteome</keyword>
<name>A0ABV2XLV3_9ACTN</name>
<evidence type="ECO:0000313" key="2">
    <source>
        <dbReference type="Proteomes" id="UP001550603"/>
    </source>
</evidence>
<gene>
    <name evidence="1" type="ORF">ABZ568_00665</name>
</gene>
<reference evidence="1 2" key="1">
    <citation type="submission" date="2024-06" db="EMBL/GenBank/DDBJ databases">
        <title>The Natural Products Discovery Center: Release of the First 8490 Sequenced Strains for Exploring Actinobacteria Biosynthetic Diversity.</title>
        <authorList>
            <person name="Kalkreuter E."/>
            <person name="Kautsar S.A."/>
            <person name="Yang D."/>
            <person name="Bader C.D."/>
            <person name="Teijaro C.N."/>
            <person name="Fluegel L."/>
            <person name="Davis C.M."/>
            <person name="Simpson J.R."/>
            <person name="Lauterbach L."/>
            <person name="Steele A.D."/>
            <person name="Gui C."/>
            <person name="Meng S."/>
            <person name="Li G."/>
            <person name="Viehrig K."/>
            <person name="Ye F."/>
            <person name="Su P."/>
            <person name="Kiefer A.F."/>
            <person name="Nichols A."/>
            <person name="Cepeda A.J."/>
            <person name="Yan W."/>
            <person name="Fan B."/>
            <person name="Jiang Y."/>
            <person name="Adhikari A."/>
            <person name="Zheng C.-J."/>
            <person name="Schuster L."/>
            <person name="Cowan T.M."/>
            <person name="Smanski M.J."/>
            <person name="Chevrette M.G."/>
            <person name="De Carvalho L.P.S."/>
            <person name="Shen B."/>
        </authorList>
    </citation>
    <scope>NUCLEOTIDE SEQUENCE [LARGE SCALE GENOMIC DNA]</scope>
    <source>
        <strain evidence="1 2">NPDC019583</strain>
    </source>
</reference>
<accession>A0ABV2XLV3</accession>
<proteinExistence type="predicted"/>
<organism evidence="1 2">
    <name type="scientific">Streptomyces olindensis</name>
    <dbReference type="NCBI Taxonomy" id="358823"/>
    <lineage>
        <taxon>Bacteria</taxon>
        <taxon>Bacillati</taxon>
        <taxon>Actinomycetota</taxon>
        <taxon>Actinomycetes</taxon>
        <taxon>Kitasatosporales</taxon>
        <taxon>Streptomycetaceae</taxon>
        <taxon>Streptomyces</taxon>
    </lineage>
</organism>
<comment type="caution">
    <text evidence="1">The sequence shown here is derived from an EMBL/GenBank/DDBJ whole genome shotgun (WGS) entry which is preliminary data.</text>
</comment>
<dbReference type="EMBL" id="JBEYBN010000001">
    <property type="protein sequence ID" value="MEU2264973.1"/>
    <property type="molecule type" value="Genomic_DNA"/>
</dbReference>
<sequence length="290" mass="31796">MTDQRPSRPAYDIPASVSAAAHAALEATWTTRERLGRAMIVTAAAAVRDILTGHKSDAPFDAAGVELIQGQDGSLFPTGRYWTAAGDERTFTEAVGETEAGNGIHGMSEWTVYLNDDTRDVWRPLCSKLEYRNGRPAYRLDLLRAAALPLAPPVSASLPSAMVDVMVCANERDRYPAKVDPADQRAGYVKPWFDLDTVRRIAADTQREAKTFGHGSVDTVHVLDGVVDGKPHVVVLVVSWMYLGNEWNEKATQVLRPNAVGRYAVGGHDWCWYALDDDLHPLIPFQPAAV</sequence>